<dbReference type="PROSITE" id="PS51257">
    <property type="entry name" value="PROKAR_LIPOPROTEIN"/>
    <property type="match status" value="1"/>
</dbReference>
<evidence type="ECO:0000313" key="5">
    <source>
        <dbReference type="Proteomes" id="UP000651837"/>
    </source>
</evidence>
<dbReference type="InterPro" id="IPR045921">
    <property type="entry name" value="DUF6340"/>
</dbReference>
<reference evidence="2 5" key="2">
    <citation type="submission" date="2020-07" db="EMBL/GenBank/DDBJ databases">
        <title>The draft genome sequence of Maribacter polysiphoniae KCTC 22021.</title>
        <authorList>
            <person name="Mu L."/>
        </authorList>
    </citation>
    <scope>NUCLEOTIDE SEQUENCE [LARGE SCALE GENOMIC DNA]</scope>
    <source>
        <strain evidence="2 5">KCTC 22021</strain>
    </source>
</reference>
<dbReference type="EMBL" id="JACWLN010000004">
    <property type="protein sequence ID" value="MBD1261345.1"/>
    <property type="molecule type" value="Genomic_DNA"/>
</dbReference>
<evidence type="ECO:0008006" key="6">
    <source>
        <dbReference type="Google" id="ProtNLM"/>
    </source>
</evidence>
<dbReference type="AlphaFoldDB" id="A0A316E3W8"/>
<evidence type="ECO:0000256" key="1">
    <source>
        <dbReference type="SAM" id="SignalP"/>
    </source>
</evidence>
<dbReference type="Proteomes" id="UP000245667">
    <property type="component" value="Unassembled WGS sequence"/>
</dbReference>
<sequence length="349" mass="39138">MTSRNPIAAIALLALLFVGCSATNNLTMSAVEPAPVTLSKDVTRIGIINRSLPAEGNKIADQVDKLLSAEGLHLDEEGSKAAVLSLKENLEQNRNLQEVVIIENESRLQKGLSVFPAPLDWAEIESLCEQYKVDAIFSLAFYDTDTKVTYKMTTMQLPNDLGIKASVPAHELTLNTLVKNGWRIYDPYSRRIADELVYNDPVVSVGKGINPVKAYEAIMGRKEAVLGTSTYMGKDYAQRILPYKHRVNRDYFVRGTDNFKMAQRRAQAGDWEGAAELWQLETSNKDRKVAGRACYNMAISNEINGDLESAIQWASKSYTDYEINDALSYLNTLKYRVRQQENLNRQLSK</sequence>
<keyword evidence="5" id="KW-1185">Reference proteome</keyword>
<dbReference type="EMBL" id="QGGQ01000004">
    <property type="protein sequence ID" value="PWK23413.1"/>
    <property type="molecule type" value="Genomic_DNA"/>
</dbReference>
<name>A0A316E3W8_9FLAO</name>
<dbReference type="Proteomes" id="UP000651837">
    <property type="component" value="Unassembled WGS sequence"/>
</dbReference>
<evidence type="ECO:0000313" key="4">
    <source>
        <dbReference type="Proteomes" id="UP000245667"/>
    </source>
</evidence>
<dbReference type="RefSeq" id="WP_109650139.1">
    <property type="nucleotide sequence ID" value="NZ_JACWLN010000004.1"/>
</dbReference>
<protein>
    <recommendedName>
        <fullName evidence="6">Tetratricopeptide repeat protein</fullName>
    </recommendedName>
</protein>
<organism evidence="3 4">
    <name type="scientific">Maribacter polysiphoniae</name>
    <dbReference type="NCBI Taxonomy" id="429344"/>
    <lineage>
        <taxon>Bacteria</taxon>
        <taxon>Pseudomonadati</taxon>
        <taxon>Bacteroidota</taxon>
        <taxon>Flavobacteriia</taxon>
        <taxon>Flavobacteriales</taxon>
        <taxon>Flavobacteriaceae</taxon>
        <taxon>Maribacter</taxon>
    </lineage>
</organism>
<gene>
    <name evidence="2" type="ORF">HZY62_12140</name>
    <name evidence="3" type="ORF">LX92_01978</name>
</gene>
<keyword evidence="1" id="KW-0732">Signal</keyword>
<dbReference type="Pfam" id="PF19867">
    <property type="entry name" value="DUF6340"/>
    <property type="match status" value="1"/>
</dbReference>
<proteinExistence type="predicted"/>
<evidence type="ECO:0000313" key="2">
    <source>
        <dbReference type="EMBL" id="MBD1261345.1"/>
    </source>
</evidence>
<evidence type="ECO:0000313" key="3">
    <source>
        <dbReference type="EMBL" id="PWK23413.1"/>
    </source>
</evidence>
<comment type="caution">
    <text evidence="3">The sequence shown here is derived from an EMBL/GenBank/DDBJ whole genome shotgun (WGS) entry which is preliminary data.</text>
</comment>
<dbReference type="OrthoDB" id="632318at2"/>
<feature type="signal peptide" evidence="1">
    <location>
        <begin position="1"/>
        <end position="22"/>
    </location>
</feature>
<accession>A0A316E3W8</accession>
<feature type="chain" id="PRO_5016454736" description="Tetratricopeptide repeat protein" evidence="1">
    <location>
        <begin position="23"/>
        <end position="349"/>
    </location>
</feature>
<reference evidence="3 4" key="1">
    <citation type="submission" date="2018-05" db="EMBL/GenBank/DDBJ databases">
        <title>Genomic Encyclopedia of Archaeal and Bacterial Type Strains, Phase II (KMG-II): from individual species to whole genera.</title>
        <authorList>
            <person name="Goeker M."/>
        </authorList>
    </citation>
    <scope>NUCLEOTIDE SEQUENCE [LARGE SCALE GENOMIC DNA]</scope>
    <source>
        <strain evidence="3 4">DSM 23514</strain>
    </source>
</reference>